<dbReference type="InterPro" id="IPR000182">
    <property type="entry name" value="GNAT_dom"/>
</dbReference>
<dbReference type="EMBL" id="WEKT01000052">
    <property type="protein sequence ID" value="MZI95332.1"/>
    <property type="molecule type" value="Genomic_DNA"/>
</dbReference>
<dbReference type="Pfam" id="PF00583">
    <property type="entry name" value="Acetyltransf_1"/>
    <property type="match status" value="1"/>
</dbReference>
<protein>
    <submittedName>
        <fullName evidence="4">GNAT family N-acetyltransferase</fullName>
    </submittedName>
</protein>
<accession>A0A7X4RWG8</accession>
<evidence type="ECO:0000313" key="5">
    <source>
        <dbReference type="Proteomes" id="UP000462621"/>
    </source>
</evidence>
<proteinExistence type="predicted"/>
<name>A0A7X4RWG8_9VIBR</name>
<feature type="domain" description="N-acetyltransferase" evidence="3">
    <location>
        <begin position="2"/>
        <end position="144"/>
    </location>
</feature>
<comment type="caution">
    <text evidence="4">The sequence shown here is derived from an EMBL/GenBank/DDBJ whole genome shotgun (WGS) entry which is preliminary data.</text>
</comment>
<keyword evidence="2" id="KW-0012">Acyltransferase</keyword>
<dbReference type="GO" id="GO:0016747">
    <property type="term" value="F:acyltransferase activity, transferring groups other than amino-acyl groups"/>
    <property type="evidence" value="ECO:0007669"/>
    <property type="project" value="InterPro"/>
</dbReference>
<dbReference type="InterPro" id="IPR050832">
    <property type="entry name" value="Bact_Acetyltransf"/>
</dbReference>
<keyword evidence="5" id="KW-1185">Reference proteome</keyword>
<organism evidence="4 5">
    <name type="scientific">Vibrio eleionomae</name>
    <dbReference type="NCBI Taxonomy" id="2653505"/>
    <lineage>
        <taxon>Bacteria</taxon>
        <taxon>Pseudomonadati</taxon>
        <taxon>Pseudomonadota</taxon>
        <taxon>Gammaproteobacteria</taxon>
        <taxon>Vibrionales</taxon>
        <taxon>Vibrionaceae</taxon>
        <taxon>Vibrio</taxon>
    </lineage>
</organism>
<dbReference type="Proteomes" id="UP000462621">
    <property type="component" value="Unassembled WGS sequence"/>
</dbReference>
<dbReference type="AlphaFoldDB" id="A0A7X4RWG8"/>
<dbReference type="PROSITE" id="PS51186">
    <property type="entry name" value="GNAT"/>
    <property type="match status" value="1"/>
</dbReference>
<keyword evidence="1 4" id="KW-0808">Transferase</keyword>
<reference evidence="4 5" key="1">
    <citation type="submission" date="2019-10" db="EMBL/GenBank/DDBJ databases">
        <title>Vibrio sp. nov. isolated from a shrimp pond.</title>
        <authorList>
            <person name="Gomez-Gil B."/>
            <person name="Enciso-Ibarra J."/>
            <person name="Enciso-Ibarra K."/>
            <person name="Bolan-Mejia C."/>
        </authorList>
    </citation>
    <scope>NUCLEOTIDE SEQUENCE [LARGE SCALE GENOMIC DNA]</scope>
    <source>
        <strain evidence="4 5">CAIM 722</strain>
    </source>
</reference>
<evidence type="ECO:0000256" key="2">
    <source>
        <dbReference type="ARBA" id="ARBA00023315"/>
    </source>
</evidence>
<evidence type="ECO:0000256" key="1">
    <source>
        <dbReference type="ARBA" id="ARBA00022679"/>
    </source>
</evidence>
<dbReference type="SUPFAM" id="SSF55729">
    <property type="entry name" value="Acyl-CoA N-acyltransferases (Nat)"/>
    <property type="match status" value="1"/>
</dbReference>
<dbReference type="Gene3D" id="3.40.630.30">
    <property type="match status" value="1"/>
</dbReference>
<dbReference type="PANTHER" id="PTHR43877">
    <property type="entry name" value="AMINOALKYLPHOSPHONATE N-ACETYLTRANSFERASE-RELATED-RELATED"/>
    <property type="match status" value="1"/>
</dbReference>
<dbReference type="InterPro" id="IPR016181">
    <property type="entry name" value="Acyl_CoA_acyltransferase"/>
</dbReference>
<evidence type="ECO:0000259" key="3">
    <source>
        <dbReference type="PROSITE" id="PS51186"/>
    </source>
</evidence>
<sequence>MLQIRTMEIDDYNHVIELWYQTENLRMRDSDSRENIGRYLQHNPGLSFVAFNHDKLVGAILVGTDGRRGYVQHLSVDKLCRGQGVGRQLIAHAVDALAKVGIDKTHLFVFNGNKSAQAFYDRLGWEPRDDVRMFSFNSSNNENI</sequence>
<evidence type="ECO:0000313" key="4">
    <source>
        <dbReference type="EMBL" id="MZI95332.1"/>
    </source>
</evidence>
<dbReference type="RefSeq" id="WP_161157812.1">
    <property type="nucleotide sequence ID" value="NZ_WEKT01000052.1"/>
</dbReference>
<gene>
    <name evidence="4" type="ORF">F9817_19335</name>
</gene>
<dbReference type="CDD" id="cd04301">
    <property type="entry name" value="NAT_SF"/>
    <property type="match status" value="1"/>
</dbReference>